<evidence type="ECO:0000259" key="2">
    <source>
        <dbReference type="Pfam" id="PF03372"/>
    </source>
</evidence>
<keyword evidence="4" id="KW-1185">Reference proteome</keyword>
<dbReference type="Gene3D" id="3.60.10.10">
    <property type="entry name" value="Endonuclease/exonuclease/phosphatase"/>
    <property type="match status" value="1"/>
</dbReference>
<dbReference type="InterPro" id="IPR036691">
    <property type="entry name" value="Endo/exonu/phosph_ase_sf"/>
</dbReference>
<gene>
    <name evidence="3" type="ORF">QBZ16_004497</name>
</gene>
<reference evidence="3" key="1">
    <citation type="submission" date="2021-01" db="EMBL/GenBank/DDBJ databases">
        <authorList>
            <person name="Eckstrom K.M.E."/>
        </authorList>
    </citation>
    <scope>NUCLEOTIDE SEQUENCE</scope>
    <source>
        <strain evidence="3">UVCC 0001</strain>
    </source>
</reference>
<accession>A0AAD9IHD8</accession>
<dbReference type="Pfam" id="PF03372">
    <property type="entry name" value="Exo_endo_phos"/>
    <property type="match status" value="1"/>
</dbReference>
<dbReference type="GO" id="GO:0000175">
    <property type="term" value="F:3'-5'-RNA exonuclease activity"/>
    <property type="evidence" value="ECO:0007669"/>
    <property type="project" value="TreeGrafter"/>
</dbReference>
<evidence type="ECO:0000313" key="3">
    <source>
        <dbReference type="EMBL" id="KAK2077651.1"/>
    </source>
</evidence>
<name>A0AAD9IHD8_PROWI</name>
<dbReference type="PANTHER" id="PTHR12121">
    <property type="entry name" value="CARBON CATABOLITE REPRESSOR PROTEIN 4"/>
    <property type="match status" value="1"/>
</dbReference>
<dbReference type="InterPro" id="IPR005135">
    <property type="entry name" value="Endo/exonuclease/phosphatase"/>
</dbReference>
<dbReference type="SUPFAM" id="SSF56219">
    <property type="entry name" value="DNase I-like"/>
    <property type="match status" value="1"/>
</dbReference>
<dbReference type="Proteomes" id="UP001255856">
    <property type="component" value="Unassembled WGS sequence"/>
</dbReference>
<organism evidence="3 4">
    <name type="scientific">Prototheca wickerhamii</name>
    <dbReference type="NCBI Taxonomy" id="3111"/>
    <lineage>
        <taxon>Eukaryota</taxon>
        <taxon>Viridiplantae</taxon>
        <taxon>Chlorophyta</taxon>
        <taxon>core chlorophytes</taxon>
        <taxon>Trebouxiophyceae</taxon>
        <taxon>Chlorellales</taxon>
        <taxon>Chlorellaceae</taxon>
        <taxon>Prototheca</taxon>
    </lineage>
</organism>
<evidence type="ECO:0000313" key="4">
    <source>
        <dbReference type="Proteomes" id="UP001255856"/>
    </source>
</evidence>
<sequence>MTQDGHARESGTTSLISGLRVMSYNILADCLAWEHLRTLYNSQPQSVLRWERRCHLIAQEIAHHQPDILCLQEVDHFGFFERELGRLGYQGRYLRRTGNRSDGLAMFWRKSAFASVHMEELRFAELGLKDNVAQVATFELRRSCARAIVGGGGVPASGQAPEIDASAHASLLRPLTPRVVVGNVHVLFNPRRGDVKLAQVRALLRALGAAAARCTPTAPCVACGDFNAVQGSAIYRFIASGRLALAGVDRRRASGQVEGLGWGWERMRAALLGGHPIAGPRPAARGRQTWTPAELAMLQGRPGSVGDGEAEQAADEADRGEQASAQFAEGSSLRLPLTGVAARDPAGDGGFDTSPGSTSAPRDPVLRHPLRLRSGYAAVTGREPLWTTCHDAYMGTVDFVWYGGPRRGRSGRPGFMLEAKGALLPPDPDALSTGLPNERHASDHIPLVVDFELRAVV</sequence>
<dbReference type="EMBL" id="JASFZW010000006">
    <property type="protein sequence ID" value="KAK2077651.1"/>
    <property type="molecule type" value="Genomic_DNA"/>
</dbReference>
<dbReference type="AlphaFoldDB" id="A0AAD9IHD8"/>
<comment type="caution">
    <text evidence="3">The sequence shown here is derived from an EMBL/GenBank/DDBJ whole genome shotgun (WGS) entry which is preliminary data.</text>
</comment>
<proteinExistence type="predicted"/>
<feature type="region of interest" description="Disordered" evidence="1">
    <location>
        <begin position="299"/>
        <end position="365"/>
    </location>
</feature>
<evidence type="ECO:0000256" key="1">
    <source>
        <dbReference type="SAM" id="MobiDB-lite"/>
    </source>
</evidence>
<dbReference type="PANTHER" id="PTHR12121:SF36">
    <property type="entry name" value="ENDONUCLEASE_EXONUCLEASE_PHOSPHATASE DOMAIN-CONTAINING PROTEIN"/>
    <property type="match status" value="1"/>
</dbReference>
<protein>
    <recommendedName>
        <fullName evidence="2">Endonuclease/exonuclease/phosphatase domain-containing protein</fullName>
    </recommendedName>
</protein>
<dbReference type="InterPro" id="IPR050410">
    <property type="entry name" value="CCR4/nocturin_mRNA_transcr"/>
</dbReference>
<feature type="domain" description="Endonuclease/exonuclease/phosphatase" evidence="2">
    <location>
        <begin position="22"/>
        <end position="404"/>
    </location>
</feature>